<accession>A0A1F5ZVV6</accession>
<dbReference type="EMBL" id="MFJL01000014">
    <property type="protein sequence ID" value="OGG16272.1"/>
    <property type="molecule type" value="Genomic_DNA"/>
</dbReference>
<name>A0A1F5ZVV6_9BACT</name>
<sequence>MSAGFKKINVIQTERGKKVKSKKNHPIIKWVSIVVGLFLILLLVLGVVIYSPVKELYLSAQKTTRIGKELAAAAKSQDLVTSDAKLKELETSLNTMQTNVNKILFLRAVPFLGGYVGDADHFIKAGIATTQAGKISVETILPYSDLLGLKGKSTFVSGSADDRIKTAVETLDKMTPNVDKIGSKIALADRELEQVNIDKYPEKIGNTVVREQLRTGKDLFKSTASLFVEAQPLLKKLPELMGVRESKKYLILFQNDAELRATGGFITAYGIFSVDKGKLKVEKADDIYKLDESKNKKFPAPRPLLKYHINVTNLELRDSNLSPDYKESMKQFTDMVSQSVPSFPEYDGIIALDTHVLASTIKILGDFTIYGRTFSAVLDKRCDCPKAIYELEDYSSRPVNYVREDRKDIISVLMYQILQRALGVSPSKYWGPLMQTFLDETQEKHVLFYFNNRDAQKGIEALNFGGRIKSGEGDYLHISNVNLAGAKSNLFVKTSVKDEIQINGDGTATKTVTISYKNPSPASNCNLEAGQLCLNGILRNWIRLYVPKGATLVDFKGSEKETVTYDELGKTVFEGFMTVKPLGSAEVIVKYNLPKIDQKNGIYKLLIQKQPGTDNPEYTVLINGGEKAKIPLLTDQMLTLRY</sequence>
<organism evidence="2 3">
    <name type="scientific">Candidatus Gottesmanbacteria bacterium RIFCSPHIGHO2_02_FULL_39_11</name>
    <dbReference type="NCBI Taxonomy" id="1798382"/>
    <lineage>
        <taxon>Bacteria</taxon>
        <taxon>Candidatus Gottesmaniibacteriota</taxon>
    </lineage>
</organism>
<protein>
    <recommendedName>
        <fullName evidence="4">DUF4012 domain-containing protein</fullName>
    </recommendedName>
</protein>
<comment type="caution">
    <text evidence="2">The sequence shown here is derived from an EMBL/GenBank/DDBJ whole genome shotgun (WGS) entry which is preliminary data.</text>
</comment>
<evidence type="ECO:0000313" key="3">
    <source>
        <dbReference type="Proteomes" id="UP000176923"/>
    </source>
</evidence>
<keyword evidence="1" id="KW-0812">Transmembrane</keyword>
<keyword evidence="1" id="KW-1133">Transmembrane helix</keyword>
<evidence type="ECO:0000313" key="2">
    <source>
        <dbReference type="EMBL" id="OGG16272.1"/>
    </source>
</evidence>
<keyword evidence="1" id="KW-0472">Membrane</keyword>
<dbReference type="Pfam" id="PF13196">
    <property type="entry name" value="DUF4012"/>
    <property type="match status" value="1"/>
</dbReference>
<dbReference type="InterPro" id="IPR025101">
    <property type="entry name" value="DUF4012"/>
</dbReference>
<proteinExistence type="predicted"/>
<evidence type="ECO:0000256" key="1">
    <source>
        <dbReference type="SAM" id="Phobius"/>
    </source>
</evidence>
<reference evidence="2 3" key="1">
    <citation type="journal article" date="2016" name="Nat. Commun.">
        <title>Thousands of microbial genomes shed light on interconnected biogeochemical processes in an aquifer system.</title>
        <authorList>
            <person name="Anantharaman K."/>
            <person name="Brown C.T."/>
            <person name="Hug L.A."/>
            <person name="Sharon I."/>
            <person name="Castelle C.J."/>
            <person name="Probst A.J."/>
            <person name="Thomas B.C."/>
            <person name="Singh A."/>
            <person name="Wilkins M.J."/>
            <person name="Karaoz U."/>
            <person name="Brodie E.L."/>
            <person name="Williams K.H."/>
            <person name="Hubbard S.S."/>
            <person name="Banfield J.F."/>
        </authorList>
    </citation>
    <scope>NUCLEOTIDE SEQUENCE [LARGE SCALE GENOMIC DNA]</scope>
</reference>
<gene>
    <name evidence="2" type="ORF">A3D77_02320</name>
</gene>
<feature type="transmembrane region" description="Helical" evidence="1">
    <location>
        <begin position="27"/>
        <end position="50"/>
    </location>
</feature>
<evidence type="ECO:0008006" key="4">
    <source>
        <dbReference type="Google" id="ProtNLM"/>
    </source>
</evidence>
<dbReference type="STRING" id="1798382.A3D77_02320"/>
<dbReference type="AlphaFoldDB" id="A0A1F5ZVV6"/>
<dbReference type="Proteomes" id="UP000176923">
    <property type="component" value="Unassembled WGS sequence"/>
</dbReference>